<dbReference type="Proteomes" id="UP000199577">
    <property type="component" value="Unassembled WGS sequence"/>
</dbReference>
<dbReference type="GO" id="GO:0008887">
    <property type="term" value="F:glycerate kinase activity"/>
    <property type="evidence" value="ECO:0007669"/>
    <property type="project" value="UniProtKB-UniRule"/>
</dbReference>
<evidence type="ECO:0000313" key="6">
    <source>
        <dbReference type="Proteomes" id="UP000199577"/>
    </source>
</evidence>
<dbReference type="SUPFAM" id="SSF110738">
    <property type="entry name" value="Glycerate kinase I"/>
    <property type="match status" value="1"/>
</dbReference>
<dbReference type="InterPro" id="IPR036129">
    <property type="entry name" value="Glycerate_kinase_sf"/>
</dbReference>
<dbReference type="InterPro" id="IPR018193">
    <property type="entry name" value="Glyc_kinase_flavodox-like_fold"/>
</dbReference>
<evidence type="ECO:0000256" key="1">
    <source>
        <dbReference type="ARBA" id="ARBA00006284"/>
    </source>
</evidence>
<accession>A0A1I1HIQ5</accession>
<keyword evidence="3 4" id="KW-0418">Kinase</keyword>
<proteinExistence type="inferred from homology"/>
<dbReference type="EMBL" id="FOLL01000006">
    <property type="protein sequence ID" value="SFC20990.1"/>
    <property type="molecule type" value="Genomic_DNA"/>
</dbReference>
<dbReference type="InterPro" id="IPR018197">
    <property type="entry name" value="Glycerate_kinase_RE-like"/>
</dbReference>
<dbReference type="PANTHER" id="PTHR21599:SF0">
    <property type="entry name" value="GLYCERATE KINASE"/>
    <property type="match status" value="1"/>
</dbReference>
<organism evidence="5 6">
    <name type="scientific">Parapedobacter composti</name>
    <dbReference type="NCBI Taxonomy" id="623281"/>
    <lineage>
        <taxon>Bacteria</taxon>
        <taxon>Pseudomonadati</taxon>
        <taxon>Bacteroidota</taxon>
        <taxon>Sphingobacteriia</taxon>
        <taxon>Sphingobacteriales</taxon>
        <taxon>Sphingobacteriaceae</taxon>
        <taxon>Parapedobacter</taxon>
    </lineage>
</organism>
<dbReference type="GO" id="GO:0031388">
    <property type="term" value="P:organic acid phosphorylation"/>
    <property type="evidence" value="ECO:0007669"/>
    <property type="project" value="UniProtKB-UniRule"/>
</dbReference>
<gene>
    <name evidence="5" type="ORF">SAMN05421747_10693</name>
</gene>
<evidence type="ECO:0000256" key="2">
    <source>
        <dbReference type="ARBA" id="ARBA00022679"/>
    </source>
</evidence>
<dbReference type="STRING" id="623281.SAMN05421747_10693"/>
<reference evidence="5 6" key="1">
    <citation type="submission" date="2016-10" db="EMBL/GenBank/DDBJ databases">
        <authorList>
            <person name="de Groot N.N."/>
        </authorList>
    </citation>
    <scope>NUCLEOTIDE SEQUENCE [LARGE SCALE GENOMIC DNA]</scope>
    <source>
        <strain evidence="5 6">DSM 22900</strain>
    </source>
</reference>
<comment type="similarity">
    <text evidence="1 4">Belongs to the glycerate kinase type-1 family.</text>
</comment>
<keyword evidence="2 4" id="KW-0808">Transferase</keyword>
<dbReference type="PIRSF" id="PIRSF006078">
    <property type="entry name" value="GlxK"/>
    <property type="match status" value="1"/>
</dbReference>
<dbReference type="Gene3D" id="3.90.1510.10">
    <property type="entry name" value="Glycerate kinase, domain 2"/>
    <property type="match status" value="1"/>
</dbReference>
<protein>
    <submittedName>
        <fullName evidence="5">Glycerate kinase</fullName>
    </submittedName>
</protein>
<evidence type="ECO:0000313" key="5">
    <source>
        <dbReference type="EMBL" id="SFC20990.1"/>
    </source>
</evidence>
<dbReference type="NCBIfam" id="TIGR00045">
    <property type="entry name" value="glycerate kinase"/>
    <property type="match status" value="1"/>
</dbReference>
<evidence type="ECO:0000256" key="4">
    <source>
        <dbReference type="PIRNR" id="PIRNR006078"/>
    </source>
</evidence>
<dbReference type="InterPro" id="IPR004381">
    <property type="entry name" value="Glycerate_kinase"/>
</dbReference>
<dbReference type="AlphaFoldDB" id="A0A1I1HIQ5"/>
<keyword evidence="6" id="KW-1185">Reference proteome</keyword>
<name>A0A1I1HIQ5_9SPHI</name>
<dbReference type="PANTHER" id="PTHR21599">
    <property type="entry name" value="GLYCERATE KINASE"/>
    <property type="match status" value="1"/>
</dbReference>
<dbReference type="Gene3D" id="3.40.50.10350">
    <property type="entry name" value="Glycerate kinase, domain 1"/>
    <property type="match status" value="1"/>
</dbReference>
<evidence type="ECO:0000256" key="3">
    <source>
        <dbReference type="ARBA" id="ARBA00022777"/>
    </source>
</evidence>
<dbReference type="Pfam" id="PF02595">
    <property type="entry name" value="Gly_kinase"/>
    <property type="match status" value="1"/>
</dbReference>
<sequence length="381" mass="39710">MIMHVLIAPNAFKNALNAREVAEAIQTGLLASKLYCSCTCFPIGDGGDGTGELLVNRLGGEQVEAVVTDPSGRSVSAGFGWIADRRMAVIEMAAASGLHLLASDERNPLRASSVGAGQLIKAALDLNPRDLVIAMGGTATIDGGSGMLAALGVRFINDEGNEITDFPAGLRKLRTIDRSALDRRLLDCNVTVLCDVDNPLLGKNGAARVFGAQKGADLAMVAQLEALLHRFSVVIQAETGIAVADLASGGVAGGASAGWYGIVGATLVKGIDYFLDITRFDDVLRNADLVITGEGSIDEQTLHGKGPYGVARRAKRNGVPVIGLAGRIPVTVSAELNRYFDALLAINNGPDTLEEALAATSVNLERIAMQLGNLYAAKSDT</sequence>